<evidence type="ECO:0000313" key="6">
    <source>
        <dbReference type="EMBL" id="MBB3192816.1"/>
    </source>
</evidence>
<name>A0ABR6GL51_9BURK</name>
<organism evidence="6 7">
    <name type="scientific">Roseateles terrae</name>
    <dbReference type="NCBI Taxonomy" id="431060"/>
    <lineage>
        <taxon>Bacteria</taxon>
        <taxon>Pseudomonadati</taxon>
        <taxon>Pseudomonadota</taxon>
        <taxon>Betaproteobacteria</taxon>
        <taxon>Burkholderiales</taxon>
        <taxon>Sphaerotilaceae</taxon>
        <taxon>Roseateles</taxon>
    </lineage>
</organism>
<evidence type="ECO:0000313" key="7">
    <source>
        <dbReference type="Proteomes" id="UP000574369"/>
    </source>
</evidence>
<dbReference type="CDD" id="cd19411">
    <property type="entry name" value="MCP2201-like_sensor"/>
    <property type="match status" value="1"/>
</dbReference>
<protein>
    <submittedName>
        <fullName evidence="6">Methyl-accepting chemotaxis protein-1 (Serine sensor receptor)</fullName>
    </submittedName>
</protein>
<dbReference type="InterPro" id="IPR024478">
    <property type="entry name" value="HlyB_4HB_MCP"/>
</dbReference>
<keyword evidence="1" id="KW-0488">Methylation</keyword>
<dbReference type="Gene3D" id="1.10.287.950">
    <property type="entry name" value="Methyl-accepting chemotaxis protein"/>
    <property type="match status" value="1"/>
</dbReference>
<keyword evidence="6" id="KW-0675">Receptor</keyword>
<feature type="transmembrane region" description="Helical" evidence="4">
    <location>
        <begin position="32"/>
        <end position="50"/>
    </location>
</feature>
<evidence type="ECO:0000256" key="2">
    <source>
        <dbReference type="ARBA" id="ARBA00029447"/>
    </source>
</evidence>
<reference evidence="6 7" key="1">
    <citation type="submission" date="2020-08" db="EMBL/GenBank/DDBJ databases">
        <title>Genomic Encyclopedia of Type Strains, Phase III (KMG-III): the genomes of soil and plant-associated and newly described type strains.</title>
        <authorList>
            <person name="Whitman W."/>
        </authorList>
    </citation>
    <scope>NUCLEOTIDE SEQUENCE [LARGE SCALE GENOMIC DNA]</scope>
    <source>
        <strain evidence="6 7">CECT 7247</strain>
    </source>
</reference>
<dbReference type="PANTHER" id="PTHR43531:SF14">
    <property type="entry name" value="METHYL-ACCEPTING CHEMOTAXIS PROTEIN I-RELATED"/>
    <property type="match status" value="1"/>
</dbReference>
<dbReference type="SMART" id="SM00283">
    <property type="entry name" value="MA"/>
    <property type="match status" value="1"/>
</dbReference>
<evidence type="ECO:0000256" key="3">
    <source>
        <dbReference type="PROSITE-ProRule" id="PRU00284"/>
    </source>
</evidence>
<evidence type="ECO:0000259" key="5">
    <source>
        <dbReference type="PROSITE" id="PS50111"/>
    </source>
</evidence>
<dbReference type="PROSITE" id="PS50111">
    <property type="entry name" value="CHEMOTAXIS_TRANSDUC_2"/>
    <property type="match status" value="1"/>
</dbReference>
<gene>
    <name evidence="6" type="ORF">FHS28_000181</name>
</gene>
<feature type="transmembrane region" description="Helical" evidence="4">
    <location>
        <begin position="215"/>
        <end position="238"/>
    </location>
</feature>
<dbReference type="InterPro" id="IPR004089">
    <property type="entry name" value="MCPsignal_dom"/>
</dbReference>
<keyword evidence="7" id="KW-1185">Reference proteome</keyword>
<feature type="domain" description="Methyl-accepting transducer" evidence="5">
    <location>
        <begin position="295"/>
        <end position="524"/>
    </location>
</feature>
<evidence type="ECO:0000256" key="4">
    <source>
        <dbReference type="SAM" id="Phobius"/>
    </source>
</evidence>
<dbReference type="SUPFAM" id="SSF58104">
    <property type="entry name" value="Methyl-accepting chemotaxis protein (MCP) signaling domain"/>
    <property type="match status" value="1"/>
</dbReference>
<evidence type="ECO:0000256" key="1">
    <source>
        <dbReference type="ARBA" id="ARBA00022481"/>
    </source>
</evidence>
<dbReference type="Proteomes" id="UP000574369">
    <property type="component" value="Unassembled WGS sequence"/>
</dbReference>
<comment type="similarity">
    <text evidence="2">Belongs to the methyl-accepting chemotaxis (MCP) protein family.</text>
</comment>
<dbReference type="RefSeq" id="WP_221193652.1">
    <property type="nucleotide sequence ID" value="NZ_JACHXO010000001.1"/>
</dbReference>
<dbReference type="InterPro" id="IPR051310">
    <property type="entry name" value="MCP_chemotaxis"/>
</dbReference>
<dbReference type="Pfam" id="PF12729">
    <property type="entry name" value="4HB_MCP_1"/>
    <property type="match status" value="1"/>
</dbReference>
<dbReference type="Pfam" id="PF00015">
    <property type="entry name" value="MCPsignal"/>
    <property type="match status" value="1"/>
</dbReference>
<dbReference type="InterPro" id="IPR047347">
    <property type="entry name" value="YvaQ-like_sensor"/>
</dbReference>
<keyword evidence="4" id="KW-0812">Transmembrane</keyword>
<sequence length="540" mass="57477">MISNVLSFFLLKPVAAEFNVRFNNLSLRSKLIGAFGALVFLLLAIALFAWKGLRHSNDLFDEFSQGVTRRAHVASALQHAVEARAIAARNLVLVSRTEDIRTEQQKVEKAHERAQAQLSLLLKLSEASDVSPEGRSKIQEIARVEALYAPVALDIVRLALNGQHEEAVRRMNEQCRPLLAQLEQASEAYADYTERRTEYLMDAADEAIARDLTSFAALVATGLVMAVAACCLILRSVFRALGAEPLELGKAAAQVAMGNLTLLQGESAAPSNSVLASLGRMRSDLSNIVSVVRDSSESIATGTSQIATGNADLSHRTEEQASALQQTAATMEELGTTVRNNADHAIRADEVAQDASRAVSEVGSVFNDVVRTMLEIDAGSKRISDITSTIDSIAFQTNILALNAAVEAARAGEEGRGFAVVASEVRALAQRSAVAAKEIRQLIQGSVAHAEQGSVLVERAGSAMQGAVKAIRDVTVIVGEIRASSREQATGVGQMGSAMSQIDLVTQQNAALVEESAAAAESLRHQANTLVGVVSVFKVA</sequence>
<comment type="caution">
    <text evidence="6">The sequence shown here is derived from an EMBL/GenBank/DDBJ whole genome shotgun (WGS) entry which is preliminary data.</text>
</comment>
<proteinExistence type="inferred from homology"/>
<keyword evidence="3" id="KW-0807">Transducer</keyword>
<dbReference type="EMBL" id="JACHXO010000001">
    <property type="protein sequence ID" value="MBB3192816.1"/>
    <property type="molecule type" value="Genomic_DNA"/>
</dbReference>
<dbReference type="CDD" id="cd11386">
    <property type="entry name" value="MCP_signal"/>
    <property type="match status" value="1"/>
</dbReference>
<keyword evidence="4" id="KW-0472">Membrane</keyword>
<dbReference type="PANTHER" id="PTHR43531">
    <property type="entry name" value="PROTEIN ICFG"/>
    <property type="match status" value="1"/>
</dbReference>
<accession>A0ABR6GL51</accession>
<keyword evidence="4" id="KW-1133">Transmembrane helix</keyword>